<name>A0A822V3S8_AGRTU</name>
<dbReference type="Proteomes" id="UP000192074">
    <property type="component" value="Unassembled WGS sequence"/>
</dbReference>
<dbReference type="PANTHER" id="PTHR46268">
    <property type="entry name" value="STRESS RESPONSE PROTEIN NHAX"/>
    <property type="match status" value="1"/>
</dbReference>
<dbReference type="AlphaFoldDB" id="A0A822V3S8"/>
<evidence type="ECO:0000313" key="4">
    <source>
        <dbReference type="EMBL" id="CVI18525.1"/>
    </source>
</evidence>
<dbReference type="CDD" id="cd00293">
    <property type="entry name" value="USP-like"/>
    <property type="match status" value="1"/>
</dbReference>
<dbReference type="SUPFAM" id="SSF52402">
    <property type="entry name" value="Adenine nucleotide alpha hydrolases-like"/>
    <property type="match status" value="1"/>
</dbReference>
<feature type="domain" description="UspA" evidence="3">
    <location>
        <begin position="1"/>
        <end position="141"/>
    </location>
</feature>
<proteinExistence type="inferred from homology"/>
<comment type="similarity">
    <text evidence="1 2">Belongs to the universal stress protein A family.</text>
</comment>
<dbReference type="PIRSF" id="PIRSF006276">
    <property type="entry name" value="UspA"/>
    <property type="match status" value="1"/>
</dbReference>
<dbReference type="Gene3D" id="3.40.50.620">
    <property type="entry name" value="HUPs"/>
    <property type="match status" value="1"/>
</dbReference>
<sequence>MFKHILIPTDGSPLAQIAIDQGFALAKEAGAKVTVVTVSEPFHVIASDVEDIAEEEFHRCEEAEHLLRDTQAQATSMGLDCEALLARAGRPDEAIIEAANRSGCDLIAMASHRRRSFLEMLLGSVTAKVLKNSKIPVLVYRQ</sequence>
<evidence type="ECO:0000259" key="3">
    <source>
        <dbReference type="Pfam" id="PF00582"/>
    </source>
</evidence>
<protein>
    <recommendedName>
        <fullName evidence="2">Universal stress protein</fullName>
    </recommendedName>
</protein>
<accession>A0A822V3S8</accession>
<comment type="subcellular location">
    <subcellularLocation>
        <location evidence="2">Cytoplasm</location>
    </subcellularLocation>
</comment>
<comment type="caution">
    <text evidence="4">The sequence shown here is derived from an EMBL/GenBank/DDBJ whole genome shotgun (WGS) entry which is preliminary data.</text>
</comment>
<dbReference type="RefSeq" id="WP_060722874.1">
    <property type="nucleotide sequence ID" value="NZ_LMVK01000001.1"/>
</dbReference>
<evidence type="ECO:0000256" key="2">
    <source>
        <dbReference type="PIRNR" id="PIRNR006276"/>
    </source>
</evidence>
<reference evidence="4 5" key="1">
    <citation type="submission" date="2016-01" db="EMBL/GenBank/DDBJ databases">
        <authorList>
            <person name="Regsiter A."/>
            <person name="william w."/>
        </authorList>
    </citation>
    <scope>NUCLEOTIDE SEQUENCE [LARGE SCALE GENOMIC DNA]</scope>
    <source>
        <strain evidence="4 5">B6</strain>
    </source>
</reference>
<dbReference type="InterPro" id="IPR014729">
    <property type="entry name" value="Rossmann-like_a/b/a_fold"/>
</dbReference>
<organism evidence="4 5">
    <name type="scientific">Agrobacterium tumefaciens str. B6</name>
    <dbReference type="NCBI Taxonomy" id="1183423"/>
    <lineage>
        <taxon>Bacteria</taxon>
        <taxon>Pseudomonadati</taxon>
        <taxon>Pseudomonadota</taxon>
        <taxon>Alphaproteobacteria</taxon>
        <taxon>Hyphomicrobiales</taxon>
        <taxon>Rhizobiaceae</taxon>
        <taxon>Rhizobium/Agrobacterium group</taxon>
        <taxon>Agrobacterium</taxon>
        <taxon>Agrobacterium tumefaciens complex</taxon>
    </lineage>
</organism>
<gene>
    <name evidence="4" type="ORF">AGR4A_Cc40031</name>
</gene>
<dbReference type="EMBL" id="FCNL01000021">
    <property type="protein sequence ID" value="CVI18525.1"/>
    <property type="molecule type" value="Genomic_DNA"/>
</dbReference>
<keyword evidence="2" id="KW-0963">Cytoplasm</keyword>
<dbReference type="PANTHER" id="PTHR46268:SF15">
    <property type="entry name" value="UNIVERSAL STRESS PROTEIN HP_0031"/>
    <property type="match status" value="1"/>
</dbReference>
<dbReference type="InterPro" id="IPR006015">
    <property type="entry name" value="Universal_stress_UspA"/>
</dbReference>
<dbReference type="InterPro" id="IPR006016">
    <property type="entry name" value="UspA"/>
</dbReference>
<dbReference type="GO" id="GO:0005737">
    <property type="term" value="C:cytoplasm"/>
    <property type="evidence" value="ECO:0007669"/>
    <property type="project" value="UniProtKB-SubCell"/>
</dbReference>
<evidence type="ECO:0000256" key="1">
    <source>
        <dbReference type="ARBA" id="ARBA00008791"/>
    </source>
</evidence>
<dbReference type="Pfam" id="PF00582">
    <property type="entry name" value="Usp"/>
    <property type="match status" value="1"/>
</dbReference>
<evidence type="ECO:0000313" key="5">
    <source>
        <dbReference type="Proteomes" id="UP000192074"/>
    </source>
</evidence>
<dbReference type="PRINTS" id="PR01438">
    <property type="entry name" value="UNVRSLSTRESS"/>
</dbReference>